<proteinExistence type="predicted"/>
<dbReference type="SUPFAM" id="SSF55331">
    <property type="entry name" value="Tautomerase/MIF"/>
    <property type="match status" value="1"/>
</dbReference>
<keyword evidence="1" id="KW-0413">Isomerase</keyword>
<evidence type="ECO:0000256" key="1">
    <source>
        <dbReference type="ARBA" id="ARBA00023235"/>
    </source>
</evidence>
<keyword evidence="4" id="KW-1185">Reference proteome</keyword>
<gene>
    <name evidence="3" type="ORF">AB0H72_05550</name>
</gene>
<dbReference type="InterPro" id="IPR014347">
    <property type="entry name" value="Tautomerase/MIF_sf"/>
</dbReference>
<evidence type="ECO:0000313" key="4">
    <source>
        <dbReference type="Proteomes" id="UP001551658"/>
    </source>
</evidence>
<feature type="domain" description="4-oxalocrotonate tautomerase-like" evidence="2">
    <location>
        <begin position="2"/>
        <end position="60"/>
    </location>
</feature>
<dbReference type="Gene3D" id="3.30.429.10">
    <property type="entry name" value="Macrophage Migration Inhibitory Factor"/>
    <property type="match status" value="1"/>
</dbReference>
<sequence>MPIIDVSLVAGRDPDTIRRLQAALHDATVQSLGVPADTVRVIVRPVHPDLWSSGNETITERRQREE</sequence>
<evidence type="ECO:0000313" key="3">
    <source>
        <dbReference type="EMBL" id="MEV0362149.1"/>
    </source>
</evidence>
<evidence type="ECO:0000259" key="2">
    <source>
        <dbReference type="Pfam" id="PF01361"/>
    </source>
</evidence>
<dbReference type="Proteomes" id="UP001551658">
    <property type="component" value="Unassembled WGS sequence"/>
</dbReference>
<dbReference type="Pfam" id="PF01361">
    <property type="entry name" value="Tautomerase"/>
    <property type="match status" value="1"/>
</dbReference>
<organism evidence="3 4">
    <name type="scientific">Nocardia fusca</name>
    <dbReference type="NCBI Taxonomy" id="941183"/>
    <lineage>
        <taxon>Bacteria</taxon>
        <taxon>Bacillati</taxon>
        <taxon>Actinomycetota</taxon>
        <taxon>Actinomycetes</taxon>
        <taxon>Mycobacteriales</taxon>
        <taxon>Nocardiaceae</taxon>
        <taxon>Nocardia</taxon>
    </lineage>
</organism>
<name>A0ABV3F368_9NOCA</name>
<dbReference type="EMBL" id="JBFAIH010000002">
    <property type="protein sequence ID" value="MEV0362149.1"/>
    <property type="molecule type" value="Genomic_DNA"/>
</dbReference>
<comment type="caution">
    <text evidence="3">The sequence shown here is derived from an EMBL/GenBank/DDBJ whole genome shotgun (WGS) entry which is preliminary data.</text>
</comment>
<reference evidence="3 4" key="1">
    <citation type="submission" date="2024-06" db="EMBL/GenBank/DDBJ databases">
        <title>The Natural Products Discovery Center: Release of the First 8490 Sequenced Strains for Exploring Actinobacteria Biosynthetic Diversity.</title>
        <authorList>
            <person name="Kalkreuter E."/>
            <person name="Kautsar S.A."/>
            <person name="Yang D."/>
            <person name="Bader C.D."/>
            <person name="Teijaro C.N."/>
            <person name="Fluegel L."/>
            <person name="Davis C.M."/>
            <person name="Simpson J.R."/>
            <person name="Lauterbach L."/>
            <person name="Steele A.D."/>
            <person name="Gui C."/>
            <person name="Meng S."/>
            <person name="Li G."/>
            <person name="Viehrig K."/>
            <person name="Ye F."/>
            <person name="Su P."/>
            <person name="Kiefer A.F."/>
            <person name="Nichols A."/>
            <person name="Cepeda A.J."/>
            <person name="Yan W."/>
            <person name="Fan B."/>
            <person name="Jiang Y."/>
            <person name="Adhikari A."/>
            <person name="Zheng C.-J."/>
            <person name="Schuster L."/>
            <person name="Cowan T.M."/>
            <person name="Smanski M.J."/>
            <person name="Chevrette M.G."/>
            <person name="De Carvalho L.P.S."/>
            <person name="Shen B."/>
        </authorList>
    </citation>
    <scope>NUCLEOTIDE SEQUENCE [LARGE SCALE GENOMIC DNA]</scope>
    <source>
        <strain evidence="3 4">NPDC050671</strain>
    </source>
</reference>
<dbReference type="InterPro" id="IPR004370">
    <property type="entry name" value="4-OT-like_dom"/>
</dbReference>
<dbReference type="RefSeq" id="WP_357974145.1">
    <property type="nucleotide sequence ID" value="NZ_JBFAIH010000002.1"/>
</dbReference>
<protein>
    <submittedName>
        <fullName evidence="3">Tautomerase family protein</fullName>
    </submittedName>
</protein>
<accession>A0ABV3F368</accession>